<keyword evidence="2" id="KW-1185">Reference proteome</keyword>
<evidence type="ECO:0000313" key="2">
    <source>
        <dbReference type="Proteomes" id="UP000800200"/>
    </source>
</evidence>
<dbReference type="OrthoDB" id="3794568at2759"/>
<reference evidence="1" key="1">
    <citation type="journal article" date="2020" name="Stud. Mycol.">
        <title>101 Dothideomycetes genomes: a test case for predicting lifestyles and emergence of pathogens.</title>
        <authorList>
            <person name="Haridas S."/>
            <person name="Albert R."/>
            <person name="Binder M."/>
            <person name="Bloem J."/>
            <person name="Labutti K."/>
            <person name="Salamov A."/>
            <person name="Andreopoulos B."/>
            <person name="Baker S."/>
            <person name="Barry K."/>
            <person name="Bills G."/>
            <person name="Bluhm B."/>
            <person name="Cannon C."/>
            <person name="Castanera R."/>
            <person name="Culley D."/>
            <person name="Daum C."/>
            <person name="Ezra D."/>
            <person name="Gonzalez J."/>
            <person name="Henrissat B."/>
            <person name="Kuo A."/>
            <person name="Liang C."/>
            <person name="Lipzen A."/>
            <person name="Lutzoni F."/>
            <person name="Magnuson J."/>
            <person name="Mondo S."/>
            <person name="Nolan M."/>
            <person name="Ohm R."/>
            <person name="Pangilinan J."/>
            <person name="Park H.-J."/>
            <person name="Ramirez L."/>
            <person name="Alfaro M."/>
            <person name="Sun H."/>
            <person name="Tritt A."/>
            <person name="Yoshinaga Y."/>
            <person name="Zwiers L.-H."/>
            <person name="Turgeon B."/>
            <person name="Goodwin S."/>
            <person name="Spatafora J."/>
            <person name="Crous P."/>
            <person name="Grigoriev I."/>
        </authorList>
    </citation>
    <scope>NUCLEOTIDE SEQUENCE</scope>
    <source>
        <strain evidence="1">CBS 207.26</strain>
    </source>
</reference>
<protein>
    <submittedName>
        <fullName evidence="1">Uncharacterized protein</fullName>
    </submittedName>
</protein>
<dbReference type="Proteomes" id="UP000800200">
    <property type="component" value="Unassembled WGS sequence"/>
</dbReference>
<proteinExistence type="predicted"/>
<dbReference type="GO" id="GO:0003677">
    <property type="term" value="F:DNA binding"/>
    <property type="evidence" value="ECO:0007669"/>
    <property type="project" value="InterPro"/>
</dbReference>
<name>A0A6A6EXX3_9PEZI</name>
<sequence length="448" mass="52344">MGRISPKKFIERARENGFKDDMTGISDSVVLTPLVPWTERLYDQIWMVWVECKEIKPAATPHDIPTAKHFVEFLALCSKGQEGRLRPSTHSTYMYWRRFYSIWERETCNPIPKYVRNTIKNVWGRQSFLHIFVANMFIWQHDWHEYKHDGIRIRNTCLMQQYAFSSGRIGELVESSARGGSGKGLHFGFRRLIYSSLTMMAIKFQRYAYISVENMRRDCRTLHMVKGLPQHPLYEGITIPVEDPVMFIITTGLAMNAFREYTTIHQILAVRPKPDMVYALIKWKDGMLNKPFHQTMTSAGFTGRIVSSSSFDKDLGCWSLHAGYEKPIRVHHVRKEALIKADDNGYSMEERMKFAGHRNPNTFRWSYMAPMSTVDGQGSFLNTELRRDHIEDFRSLSLPRQPQLLQSLPAKEQYALESRPDFIAIEDKIQELTEKIWRADTEARKQEL</sequence>
<dbReference type="AlphaFoldDB" id="A0A6A6EXX3"/>
<dbReference type="InterPro" id="IPR021842">
    <property type="entry name" value="DUF3435"/>
</dbReference>
<dbReference type="EMBL" id="ML994610">
    <property type="protein sequence ID" value="KAF2195618.1"/>
    <property type="molecule type" value="Genomic_DNA"/>
</dbReference>
<gene>
    <name evidence="1" type="ORF">K469DRAFT_758244</name>
</gene>
<evidence type="ECO:0000313" key="1">
    <source>
        <dbReference type="EMBL" id="KAF2195618.1"/>
    </source>
</evidence>
<dbReference type="PANTHER" id="PTHR37535:SF3">
    <property type="entry name" value="FLUG DOMAIN-CONTAINING PROTEIN"/>
    <property type="match status" value="1"/>
</dbReference>
<dbReference type="Pfam" id="PF11917">
    <property type="entry name" value="DUF3435"/>
    <property type="match status" value="1"/>
</dbReference>
<dbReference type="PANTHER" id="PTHR37535">
    <property type="entry name" value="FLUG DOMAIN PROTEIN"/>
    <property type="match status" value="1"/>
</dbReference>
<dbReference type="SUPFAM" id="SSF56349">
    <property type="entry name" value="DNA breaking-rejoining enzymes"/>
    <property type="match status" value="1"/>
</dbReference>
<accession>A0A6A6EXX3</accession>
<organism evidence="1 2">
    <name type="scientific">Zopfia rhizophila CBS 207.26</name>
    <dbReference type="NCBI Taxonomy" id="1314779"/>
    <lineage>
        <taxon>Eukaryota</taxon>
        <taxon>Fungi</taxon>
        <taxon>Dikarya</taxon>
        <taxon>Ascomycota</taxon>
        <taxon>Pezizomycotina</taxon>
        <taxon>Dothideomycetes</taxon>
        <taxon>Dothideomycetes incertae sedis</taxon>
        <taxon>Zopfiaceae</taxon>
        <taxon>Zopfia</taxon>
    </lineage>
</organism>
<dbReference type="InterPro" id="IPR011010">
    <property type="entry name" value="DNA_brk_join_enz"/>
</dbReference>